<dbReference type="GO" id="GO:0002755">
    <property type="term" value="P:MyD88-dependent toll-like receptor signaling pathway"/>
    <property type="evidence" value="ECO:0007669"/>
    <property type="project" value="InterPro"/>
</dbReference>
<dbReference type="GO" id="GO:0070976">
    <property type="term" value="F:TIR domain binding"/>
    <property type="evidence" value="ECO:0007669"/>
    <property type="project" value="InterPro"/>
</dbReference>
<dbReference type="InterPro" id="IPR011029">
    <property type="entry name" value="DEATH-like_dom_sf"/>
</dbReference>
<dbReference type="GO" id="GO:0005886">
    <property type="term" value="C:plasma membrane"/>
    <property type="evidence" value="ECO:0007669"/>
    <property type="project" value="TreeGrafter"/>
</dbReference>
<dbReference type="Pfam" id="PF13676">
    <property type="entry name" value="TIR_2"/>
    <property type="match status" value="1"/>
</dbReference>
<protein>
    <recommendedName>
        <fullName evidence="1">TIR domain-containing protein</fullName>
    </recommendedName>
</protein>
<keyword evidence="3" id="KW-1185">Reference proteome</keyword>
<comment type="caution">
    <text evidence="2">The sequence shown here is derived from an EMBL/GenBank/DDBJ whole genome shotgun (WGS) entry which is preliminary data.</text>
</comment>
<dbReference type="GO" id="GO:0034142">
    <property type="term" value="P:toll-like receptor 4 signaling pathway"/>
    <property type="evidence" value="ECO:0007669"/>
    <property type="project" value="TreeGrafter"/>
</dbReference>
<dbReference type="InterPro" id="IPR017281">
    <property type="entry name" value="Myelin_different_resp_MyD88"/>
</dbReference>
<name>A0AAD9RK43_9HYME</name>
<dbReference type="Proteomes" id="UP001258017">
    <property type="component" value="Unassembled WGS sequence"/>
</dbReference>
<sequence length="435" mass="50012">MVDLSTVPLTALSIKSKQVICNLLNPTKYIPCENGLPRDWRGLAHLSDLEGEIMPMLSSHPDPTMFILQTLEKRGKQNLTSLQDMLSMLDRWDIIDDAQDFIEEDAVKYLEHLQNSQTTTDAIEDNVDAKVLTVDDLYRTRQGLENQRYDAFVLYANEDMDFANEMIDKLEKYNIKLCIKDRDLIGGITFEHEAVMTLISERCNRLIVIVSPDFIKSSANKFFLNYAQAVSIDKRQRKIIPCLYKKCALPPQLSYMFILDYTRVGLYDFWGRLRDSIQVPNTLQNGDIKVQSLKDKEDTIQIENKSQYGTTYPETETLQLKKCNNALDHQNSDFVAQSKLTKSTENLSDSVTEKQKRNGFLKWTKRKLKLKENTKKRNFETITETLTIDSLPSLPSLDNLDKLSITIDTANAATNKSKEKISKKRKTLKQILLKS</sequence>
<dbReference type="PANTHER" id="PTHR15079:SF3">
    <property type="entry name" value="MYELOID DIFFERENTIATION PRIMARY RESPONSE PROTEIN MYD88"/>
    <property type="match status" value="1"/>
</dbReference>
<dbReference type="GO" id="GO:0050830">
    <property type="term" value="P:defense response to Gram-positive bacterium"/>
    <property type="evidence" value="ECO:0007669"/>
    <property type="project" value="TreeGrafter"/>
</dbReference>
<dbReference type="PANTHER" id="PTHR15079">
    <property type="entry name" value="MYD88"/>
    <property type="match status" value="1"/>
</dbReference>
<organism evidence="2 3">
    <name type="scientific">Odynerus spinipes</name>
    <dbReference type="NCBI Taxonomy" id="1348599"/>
    <lineage>
        <taxon>Eukaryota</taxon>
        <taxon>Metazoa</taxon>
        <taxon>Ecdysozoa</taxon>
        <taxon>Arthropoda</taxon>
        <taxon>Hexapoda</taxon>
        <taxon>Insecta</taxon>
        <taxon>Pterygota</taxon>
        <taxon>Neoptera</taxon>
        <taxon>Endopterygota</taxon>
        <taxon>Hymenoptera</taxon>
        <taxon>Apocrita</taxon>
        <taxon>Aculeata</taxon>
        <taxon>Vespoidea</taxon>
        <taxon>Vespidae</taxon>
        <taxon>Eumeninae</taxon>
        <taxon>Odynerus</taxon>
    </lineage>
</organism>
<dbReference type="SUPFAM" id="SSF47986">
    <property type="entry name" value="DEATH domain"/>
    <property type="match status" value="1"/>
</dbReference>
<dbReference type="InterPro" id="IPR035897">
    <property type="entry name" value="Toll_tir_struct_dom_sf"/>
</dbReference>
<accession>A0AAD9RK43</accession>
<gene>
    <name evidence="2" type="ORF">KPH14_008023</name>
</gene>
<dbReference type="SUPFAM" id="SSF52200">
    <property type="entry name" value="Toll/Interleukin receptor TIR domain"/>
    <property type="match status" value="1"/>
</dbReference>
<dbReference type="AlphaFoldDB" id="A0AAD9RK43"/>
<evidence type="ECO:0000313" key="3">
    <source>
        <dbReference type="Proteomes" id="UP001258017"/>
    </source>
</evidence>
<dbReference type="Gene3D" id="1.10.533.10">
    <property type="entry name" value="Death Domain, Fas"/>
    <property type="match status" value="1"/>
</dbReference>
<dbReference type="InterPro" id="IPR000157">
    <property type="entry name" value="TIR_dom"/>
</dbReference>
<evidence type="ECO:0000313" key="2">
    <source>
        <dbReference type="EMBL" id="KAK2581227.1"/>
    </source>
</evidence>
<reference evidence="2" key="1">
    <citation type="submission" date="2021-08" db="EMBL/GenBank/DDBJ databases">
        <authorList>
            <person name="Misof B."/>
            <person name="Oliver O."/>
            <person name="Podsiadlowski L."/>
            <person name="Donath A."/>
            <person name="Peters R."/>
            <person name="Mayer C."/>
            <person name="Rust J."/>
            <person name="Gunkel S."/>
            <person name="Lesny P."/>
            <person name="Martin S."/>
            <person name="Oeyen J.P."/>
            <person name="Petersen M."/>
            <person name="Panagiotis P."/>
            <person name="Wilbrandt J."/>
            <person name="Tanja T."/>
        </authorList>
    </citation>
    <scope>NUCLEOTIDE SEQUENCE</scope>
    <source>
        <strain evidence="2">GBR_01_08_01A</strain>
        <tissue evidence="2">Thorax + abdomen</tissue>
    </source>
</reference>
<proteinExistence type="predicted"/>
<evidence type="ECO:0000259" key="1">
    <source>
        <dbReference type="PROSITE" id="PS50104"/>
    </source>
</evidence>
<dbReference type="GO" id="GO:0035325">
    <property type="term" value="F:Toll-like receptor binding"/>
    <property type="evidence" value="ECO:0007669"/>
    <property type="project" value="TreeGrafter"/>
</dbReference>
<dbReference type="GO" id="GO:0043123">
    <property type="term" value="P:positive regulation of canonical NF-kappaB signal transduction"/>
    <property type="evidence" value="ECO:0007669"/>
    <property type="project" value="InterPro"/>
</dbReference>
<dbReference type="Gene3D" id="3.40.50.10140">
    <property type="entry name" value="Toll/interleukin-1 receptor homology (TIR) domain"/>
    <property type="match status" value="1"/>
</dbReference>
<reference evidence="2" key="2">
    <citation type="journal article" date="2023" name="Commun. Biol.">
        <title>Intrasexual cuticular hydrocarbon dimorphism in a wasp sheds light on hydrocarbon biosynthesis genes in Hymenoptera.</title>
        <authorList>
            <person name="Moris V.C."/>
            <person name="Podsiadlowski L."/>
            <person name="Martin S."/>
            <person name="Oeyen J.P."/>
            <person name="Donath A."/>
            <person name="Petersen M."/>
            <person name="Wilbrandt J."/>
            <person name="Misof B."/>
            <person name="Liedtke D."/>
            <person name="Thamm M."/>
            <person name="Scheiner R."/>
            <person name="Schmitt T."/>
            <person name="Niehuis O."/>
        </authorList>
    </citation>
    <scope>NUCLEOTIDE SEQUENCE</scope>
    <source>
        <strain evidence="2">GBR_01_08_01A</strain>
    </source>
</reference>
<dbReference type="SMART" id="SM00255">
    <property type="entry name" value="TIR"/>
    <property type="match status" value="1"/>
</dbReference>
<dbReference type="GO" id="GO:0008063">
    <property type="term" value="P:Toll signaling pathway"/>
    <property type="evidence" value="ECO:0007669"/>
    <property type="project" value="TreeGrafter"/>
</dbReference>
<dbReference type="GO" id="GO:0045087">
    <property type="term" value="P:innate immune response"/>
    <property type="evidence" value="ECO:0007669"/>
    <property type="project" value="TreeGrafter"/>
</dbReference>
<dbReference type="EMBL" id="JAIFRP010000042">
    <property type="protein sequence ID" value="KAK2581227.1"/>
    <property type="molecule type" value="Genomic_DNA"/>
</dbReference>
<feature type="domain" description="TIR" evidence="1">
    <location>
        <begin position="147"/>
        <end position="277"/>
    </location>
</feature>
<dbReference type="PROSITE" id="PS50104">
    <property type="entry name" value="TIR"/>
    <property type="match status" value="1"/>
</dbReference>